<name>A0ABW4H9U1_9FLAO</name>
<organism evidence="1 2">
    <name type="scientific">Flavobacterium artemisiae</name>
    <dbReference type="NCBI Taxonomy" id="2126556"/>
    <lineage>
        <taxon>Bacteria</taxon>
        <taxon>Pseudomonadati</taxon>
        <taxon>Bacteroidota</taxon>
        <taxon>Flavobacteriia</taxon>
        <taxon>Flavobacteriales</taxon>
        <taxon>Flavobacteriaceae</taxon>
        <taxon>Flavobacterium</taxon>
    </lineage>
</organism>
<proteinExistence type="predicted"/>
<dbReference type="RefSeq" id="WP_379816337.1">
    <property type="nucleotide sequence ID" value="NZ_JBHUDZ010000002.1"/>
</dbReference>
<sequence>MYGCGEIKAKEEYTYHPVEDYVNEVRCYITGLGGIANPTKSFKKTYNEKGDIIKKEFIPDNPEQKLKQKERYYTYEYDIHNNWIKCNMYLQGTKEGEPTLVAERKIEYYN</sequence>
<evidence type="ECO:0000313" key="1">
    <source>
        <dbReference type="EMBL" id="MFD1601905.1"/>
    </source>
</evidence>
<accession>A0ABW4H9U1</accession>
<dbReference type="EMBL" id="JBHUDZ010000002">
    <property type="protein sequence ID" value="MFD1601905.1"/>
    <property type="molecule type" value="Genomic_DNA"/>
</dbReference>
<evidence type="ECO:0000313" key="2">
    <source>
        <dbReference type="Proteomes" id="UP001597138"/>
    </source>
</evidence>
<dbReference type="Proteomes" id="UP001597138">
    <property type="component" value="Unassembled WGS sequence"/>
</dbReference>
<comment type="caution">
    <text evidence="1">The sequence shown here is derived from an EMBL/GenBank/DDBJ whole genome shotgun (WGS) entry which is preliminary data.</text>
</comment>
<reference evidence="2" key="1">
    <citation type="journal article" date="2019" name="Int. J. Syst. Evol. Microbiol.">
        <title>The Global Catalogue of Microorganisms (GCM) 10K type strain sequencing project: providing services to taxonomists for standard genome sequencing and annotation.</title>
        <authorList>
            <consortium name="The Broad Institute Genomics Platform"/>
            <consortium name="The Broad Institute Genome Sequencing Center for Infectious Disease"/>
            <person name="Wu L."/>
            <person name="Ma J."/>
        </authorList>
    </citation>
    <scope>NUCLEOTIDE SEQUENCE [LARGE SCALE GENOMIC DNA]</scope>
    <source>
        <strain evidence="2">CCUG 70865</strain>
    </source>
</reference>
<keyword evidence="2" id="KW-1185">Reference proteome</keyword>
<gene>
    <name evidence="1" type="ORF">ACFSC2_04040</name>
</gene>
<protein>
    <submittedName>
        <fullName evidence="1">Uncharacterized protein</fullName>
    </submittedName>
</protein>